<feature type="compositionally biased region" description="Low complexity" evidence="1">
    <location>
        <begin position="272"/>
        <end position="281"/>
    </location>
</feature>
<dbReference type="InterPro" id="IPR011330">
    <property type="entry name" value="Glyco_hydro/deAcase_b/a-brl"/>
</dbReference>
<organism evidence="2 3">
    <name type="scientific">Pelagimonas phthalicica</name>
    <dbReference type="NCBI Taxonomy" id="1037362"/>
    <lineage>
        <taxon>Bacteria</taxon>
        <taxon>Pseudomonadati</taxon>
        <taxon>Pseudomonadota</taxon>
        <taxon>Alphaproteobacteria</taxon>
        <taxon>Rhodobacterales</taxon>
        <taxon>Roseobacteraceae</taxon>
        <taxon>Pelagimonas</taxon>
    </lineage>
</organism>
<dbReference type="GO" id="GO:0005975">
    <property type="term" value="P:carbohydrate metabolic process"/>
    <property type="evidence" value="ECO:0007669"/>
    <property type="project" value="InterPro"/>
</dbReference>
<name>A0A238JG18_9RHOB</name>
<accession>A0A238JG18</accession>
<dbReference type="Proteomes" id="UP000225972">
    <property type="component" value="Unassembled WGS sequence"/>
</dbReference>
<dbReference type="SUPFAM" id="SSF88713">
    <property type="entry name" value="Glycoside hydrolase/deacetylase"/>
    <property type="match status" value="1"/>
</dbReference>
<feature type="region of interest" description="Disordered" evidence="1">
    <location>
        <begin position="184"/>
        <end position="303"/>
    </location>
</feature>
<feature type="compositionally biased region" description="Low complexity" evidence="1">
    <location>
        <begin position="91"/>
        <end position="102"/>
    </location>
</feature>
<evidence type="ECO:0000313" key="2">
    <source>
        <dbReference type="EMBL" id="SMX28766.1"/>
    </source>
</evidence>
<dbReference type="AlphaFoldDB" id="A0A238JG18"/>
<keyword evidence="3" id="KW-1185">Reference proteome</keyword>
<dbReference type="Pfam" id="PF04748">
    <property type="entry name" value="Polysacc_deac_2"/>
    <property type="match status" value="1"/>
</dbReference>
<gene>
    <name evidence="2" type="ORF">TRP8649_02892</name>
</gene>
<proteinExistence type="predicted"/>
<dbReference type="Gene3D" id="3.20.20.370">
    <property type="entry name" value="Glycoside hydrolase/deacetylase"/>
    <property type="match status" value="1"/>
</dbReference>
<evidence type="ECO:0000256" key="1">
    <source>
        <dbReference type="SAM" id="MobiDB-lite"/>
    </source>
</evidence>
<evidence type="ECO:0000313" key="3">
    <source>
        <dbReference type="Proteomes" id="UP000225972"/>
    </source>
</evidence>
<feature type="compositionally biased region" description="Low complexity" evidence="1">
    <location>
        <begin position="147"/>
        <end position="158"/>
    </location>
</feature>
<dbReference type="EMBL" id="FXXP01000002">
    <property type="protein sequence ID" value="SMX28766.1"/>
    <property type="molecule type" value="Genomic_DNA"/>
</dbReference>
<dbReference type="OrthoDB" id="7658418at2"/>
<dbReference type="CDD" id="cd10936">
    <property type="entry name" value="CE4_DAC2"/>
    <property type="match status" value="1"/>
</dbReference>
<feature type="region of interest" description="Disordered" evidence="1">
    <location>
        <begin position="315"/>
        <end position="339"/>
    </location>
</feature>
<feature type="compositionally biased region" description="Low complexity" evidence="1">
    <location>
        <begin position="229"/>
        <end position="252"/>
    </location>
</feature>
<dbReference type="RefSeq" id="WP_099246348.1">
    <property type="nucleotide sequence ID" value="NZ_FXXP01000002.1"/>
</dbReference>
<reference evidence="3" key="1">
    <citation type="submission" date="2017-05" db="EMBL/GenBank/DDBJ databases">
        <authorList>
            <person name="Rodrigo-Torres L."/>
            <person name="Arahal R. D."/>
            <person name="Lucena T."/>
        </authorList>
    </citation>
    <scope>NUCLEOTIDE SEQUENCE [LARGE SCALE GENOMIC DNA]</scope>
    <source>
        <strain evidence="3">CECT 8649</strain>
    </source>
</reference>
<protein>
    <submittedName>
        <fullName evidence="2">Divergent polysaccharide deacetylase</fullName>
    </submittedName>
</protein>
<sequence>MARGFLSGAIWGVVVSGVSAGAVSVAMGPPDRPDPAQAVDNDVAVIAPEQVDDGATPDPQQAVDADTAKEPDTTAVMEPPAKDPLPQTQDAGAAPAVMADAAKPGRRPQAETGFEAPKAPGGALDAPDGPFSAEADTDLPQQPVIGAAPDAPVAADPASETAEVSVTTDAPVQPLAQAEIPGAPVAEDSLDISTDPAQPPIPAVPEAETALIVEEAPVAEEPQLEDVAEQAPAPELEQPEAVPDLETAEAPIAPEPVAEPEPQEAPEPQPEPEQVAVAAPEPEVENNRPSIGKPAGSFLDRDTGVQTSRLPRLGAETADASADAPQTETPLSKFAAKPDPAPAVDLPRISVILIDDKVDTWGPEALKTLPIPVSIAIPPSHPEATKTAEAYRKLGFEVLAMADIPEGAAPSDVEVTLSGTLQTIPEAVAILEDPAGGVQSSRAVSSQTAAFLAESGHGLVMLPKGLNTAQQLAAKAGVPSASLFRDMDKDNQDAAHVRRSLDQGAFRAKQQGAVIMLGRLHANTLSGLIQWGLQDKNASIAIVPVSTVLQEASQE</sequence>
<dbReference type="InterPro" id="IPR006837">
    <property type="entry name" value="Divergent_DAC"/>
</dbReference>
<feature type="compositionally biased region" description="Pro residues" evidence="1">
    <location>
        <begin position="253"/>
        <end position="271"/>
    </location>
</feature>
<feature type="region of interest" description="Disordered" evidence="1">
    <location>
        <begin position="46"/>
        <end position="167"/>
    </location>
</feature>